<name>A0ABX8F6Z3_9PSED</name>
<sequence length="87" mass="8369">MSTVAVTGVSVAPKNSSVVVGSTRNISATVSPSNATDKSVTWESSNPAVASVSASGVATGLTAGTTSITGTTKDGSFSDACTLTVTA</sequence>
<evidence type="ECO:0000259" key="1">
    <source>
        <dbReference type="SMART" id="SM00635"/>
    </source>
</evidence>
<dbReference type="SMART" id="SM00635">
    <property type="entry name" value="BID_2"/>
    <property type="match status" value="1"/>
</dbReference>
<keyword evidence="3" id="KW-1185">Reference proteome</keyword>
<gene>
    <name evidence="2" type="ORF">KJF94_16030</name>
</gene>
<organism evidence="2 3">
    <name type="scientific">Pseudomonas hormoni</name>
    <dbReference type="NCBI Taxonomy" id="3093767"/>
    <lineage>
        <taxon>Bacteria</taxon>
        <taxon>Pseudomonadati</taxon>
        <taxon>Pseudomonadota</taxon>
        <taxon>Gammaproteobacteria</taxon>
        <taxon>Pseudomonadales</taxon>
        <taxon>Pseudomonadaceae</taxon>
        <taxon>Pseudomonas</taxon>
    </lineage>
</organism>
<dbReference type="EMBL" id="CP075566">
    <property type="protein sequence ID" value="QVW26914.1"/>
    <property type="molecule type" value="Genomic_DNA"/>
</dbReference>
<dbReference type="Gene3D" id="2.60.40.1080">
    <property type="match status" value="1"/>
</dbReference>
<evidence type="ECO:0000313" key="2">
    <source>
        <dbReference type="EMBL" id="QVW26914.1"/>
    </source>
</evidence>
<dbReference type="RefSeq" id="WP_214384885.1">
    <property type="nucleotide sequence ID" value="NZ_CP075566.1"/>
</dbReference>
<reference evidence="2 3" key="1">
    <citation type="submission" date="2021-05" db="EMBL/GenBank/DDBJ databases">
        <title>Complete genome of the cytokinin-producing biocontrol strain Pseudomonas fluorescens G20-18.</title>
        <authorList>
            <person name="Nielsen T.K."/>
            <person name="Mekureyaw M.F."/>
            <person name="Hansen L.H."/>
            <person name="Nicolaisen M.H."/>
            <person name="Roitsch T.G."/>
            <person name="Hennessy R.C."/>
        </authorList>
    </citation>
    <scope>NUCLEOTIDE SEQUENCE [LARGE SCALE GENOMIC DNA]</scope>
    <source>
        <strain evidence="2 3">G20-18</strain>
    </source>
</reference>
<proteinExistence type="predicted"/>
<dbReference type="SUPFAM" id="SSF49373">
    <property type="entry name" value="Invasin/intimin cell-adhesion fragments"/>
    <property type="match status" value="1"/>
</dbReference>
<evidence type="ECO:0000313" key="3">
    <source>
        <dbReference type="Proteomes" id="UP000681155"/>
    </source>
</evidence>
<dbReference type="InterPro" id="IPR003343">
    <property type="entry name" value="Big_2"/>
</dbReference>
<dbReference type="Pfam" id="PF02368">
    <property type="entry name" value="Big_2"/>
    <property type="match status" value="1"/>
</dbReference>
<dbReference type="Proteomes" id="UP000681155">
    <property type="component" value="Chromosome"/>
</dbReference>
<dbReference type="InterPro" id="IPR008964">
    <property type="entry name" value="Invasin/intimin_cell_adhesion"/>
</dbReference>
<accession>A0ABX8F6Z3</accession>
<protein>
    <submittedName>
        <fullName evidence="2">Ig-like domain-containing protein</fullName>
    </submittedName>
</protein>
<feature type="domain" description="BIG2" evidence="1">
    <location>
        <begin position="5"/>
        <end position="82"/>
    </location>
</feature>